<proteinExistence type="predicted"/>
<reference evidence="1 2" key="1">
    <citation type="submission" date="2019-06" db="EMBL/GenBank/DDBJ databases">
        <title>Draft genomes of female and male turbot (Scophthalmus maximus).</title>
        <authorList>
            <person name="Xu H."/>
            <person name="Xu X.-W."/>
            <person name="Shao C."/>
            <person name="Chen S."/>
        </authorList>
    </citation>
    <scope>NUCLEOTIDE SEQUENCE [LARGE SCALE GENOMIC DNA]</scope>
    <source>
        <strain evidence="1">Ysfricsl-2016a</strain>
        <tissue evidence="1">Blood</tissue>
    </source>
</reference>
<evidence type="ECO:0000313" key="1">
    <source>
        <dbReference type="EMBL" id="KAF0042838.1"/>
    </source>
</evidence>
<accession>A0A6A4TEI7</accession>
<organism evidence="1 2">
    <name type="scientific">Scophthalmus maximus</name>
    <name type="common">Turbot</name>
    <name type="synonym">Psetta maxima</name>
    <dbReference type="NCBI Taxonomy" id="52904"/>
    <lineage>
        <taxon>Eukaryota</taxon>
        <taxon>Metazoa</taxon>
        <taxon>Chordata</taxon>
        <taxon>Craniata</taxon>
        <taxon>Vertebrata</taxon>
        <taxon>Euteleostomi</taxon>
        <taxon>Actinopterygii</taxon>
        <taxon>Neopterygii</taxon>
        <taxon>Teleostei</taxon>
        <taxon>Neoteleostei</taxon>
        <taxon>Acanthomorphata</taxon>
        <taxon>Carangaria</taxon>
        <taxon>Pleuronectiformes</taxon>
        <taxon>Pleuronectoidei</taxon>
        <taxon>Scophthalmidae</taxon>
        <taxon>Scophthalmus</taxon>
    </lineage>
</organism>
<dbReference type="Proteomes" id="UP000438429">
    <property type="component" value="Unassembled WGS sequence"/>
</dbReference>
<dbReference type="AlphaFoldDB" id="A0A6A4TEI7"/>
<dbReference type="EMBL" id="VEVO01000004">
    <property type="protein sequence ID" value="KAF0042838.1"/>
    <property type="molecule type" value="Genomic_DNA"/>
</dbReference>
<gene>
    <name evidence="1" type="ORF">F2P81_004175</name>
</gene>
<sequence>MNSLTATVDHSETNYRATTELYDHTYLSSAISLMERMLWTRANGSSAHLGFTDSAESPALATGHHMMPFSANLKHRVAR</sequence>
<evidence type="ECO:0000313" key="2">
    <source>
        <dbReference type="Proteomes" id="UP000438429"/>
    </source>
</evidence>
<protein>
    <submittedName>
        <fullName evidence="1">Uncharacterized protein</fullName>
    </submittedName>
</protein>
<comment type="caution">
    <text evidence="1">The sequence shown here is derived from an EMBL/GenBank/DDBJ whole genome shotgun (WGS) entry which is preliminary data.</text>
</comment>
<name>A0A6A4TEI7_SCOMX</name>